<sequence length="150" mass="15919">MSQPTAPTPGSASRPAGPASDEDSGNPWAGGGTLFAGFLLLVDGVLGVIKGIAGIATNDVYAAVNDYVFKFNVTTWGWIHLILGVVLIFVGWGILKGATWARAVGIALVSLNLIANFMWLPYTPIWAIVTIAIDVFIIWALCTDRSKPVF</sequence>
<reference evidence="4 5" key="1">
    <citation type="submission" date="2017-04" db="EMBL/GenBank/DDBJ databases">
        <title>The complete genome sequence of Streptomyces albolongus YIM 101047, the producer of novel bafilomycins and novel odoriferous sesquiterpenoids.</title>
        <authorList>
            <person name="Yin M."/>
            <person name="Jiang Y."/>
        </authorList>
    </citation>
    <scope>NUCLEOTIDE SEQUENCE [LARGE SCALE GENOMIC DNA]</scope>
    <source>
        <strain evidence="4 5">YIM 101047</strain>
    </source>
</reference>
<dbReference type="Proteomes" id="UP000192251">
    <property type="component" value="Chromosome"/>
</dbReference>
<evidence type="ECO:0000256" key="2">
    <source>
        <dbReference type="SAM" id="Phobius"/>
    </source>
</evidence>
<evidence type="ECO:0000313" key="4">
    <source>
        <dbReference type="EMBL" id="ARF72321.1"/>
    </source>
</evidence>
<feature type="compositionally biased region" description="Polar residues" evidence="1">
    <location>
        <begin position="1"/>
        <end position="11"/>
    </location>
</feature>
<gene>
    <name evidence="4" type="ORF">B7C62_08580</name>
</gene>
<organism evidence="4 5">
    <name type="scientific">Kitasatospora albolonga</name>
    <dbReference type="NCBI Taxonomy" id="68173"/>
    <lineage>
        <taxon>Bacteria</taxon>
        <taxon>Bacillati</taxon>
        <taxon>Actinomycetota</taxon>
        <taxon>Actinomycetes</taxon>
        <taxon>Kitasatosporales</taxon>
        <taxon>Streptomycetaceae</taxon>
        <taxon>Kitasatospora</taxon>
    </lineage>
</organism>
<accession>A0ABC8BQL3</accession>
<feature type="transmembrane region" description="Helical" evidence="2">
    <location>
        <begin position="125"/>
        <end position="142"/>
    </location>
</feature>
<dbReference type="KEGG" id="kab:B7C62_08580"/>
<keyword evidence="2" id="KW-1133">Transmembrane helix</keyword>
<feature type="region of interest" description="Disordered" evidence="1">
    <location>
        <begin position="1"/>
        <end position="24"/>
    </location>
</feature>
<evidence type="ECO:0000259" key="3">
    <source>
        <dbReference type="Pfam" id="PF23636"/>
    </source>
</evidence>
<evidence type="ECO:0000256" key="1">
    <source>
        <dbReference type="SAM" id="MobiDB-lite"/>
    </source>
</evidence>
<dbReference type="EMBL" id="CP020563">
    <property type="protein sequence ID" value="ARF72321.1"/>
    <property type="molecule type" value="Genomic_DNA"/>
</dbReference>
<proteinExistence type="predicted"/>
<keyword evidence="2" id="KW-0812">Transmembrane</keyword>
<dbReference type="RefSeq" id="WP_084745667.1">
    <property type="nucleotide sequence ID" value="NZ_CP020563.1"/>
</dbReference>
<name>A0ABC8BQL3_9ACTN</name>
<dbReference type="InterPro" id="IPR055568">
    <property type="entry name" value="DUF7144"/>
</dbReference>
<dbReference type="AlphaFoldDB" id="A0ABC8BQL3"/>
<dbReference type="Pfam" id="PF23636">
    <property type="entry name" value="DUF7144"/>
    <property type="match status" value="1"/>
</dbReference>
<evidence type="ECO:0000313" key="5">
    <source>
        <dbReference type="Proteomes" id="UP000192251"/>
    </source>
</evidence>
<feature type="transmembrane region" description="Helical" evidence="2">
    <location>
        <begin position="34"/>
        <end position="56"/>
    </location>
</feature>
<keyword evidence="2" id="KW-0472">Membrane</keyword>
<feature type="domain" description="DUF7144" evidence="3">
    <location>
        <begin position="33"/>
        <end position="145"/>
    </location>
</feature>
<keyword evidence="5" id="KW-1185">Reference proteome</keyword>
<protein>
    <recommendedName>
        <fullName evidence="3">DUF7144 domain-containing protein</fullName>
    </recommendedName>
</protein>
<feature type="transmembrane region" description="Helical" evidence="2">
    <location>
        <begin position="76"/>
        <end position="95"/>
    </location>
</feature>